<evidence type="ECO:0000313" key="4">
    <source>
        <dbReference type="EMBL" id="EES91856.1"/>
    </source>
</evidence>
<organism evidence="4 5">
    <name type="scientific">Clostridium botulinum D str. 1873</name>
    <dbReference type="NCBI Taxonomy" id="592027"/>
    <lineage>
        <taxon>Bacteria</taxon>
        <taxon>Bacillati</taxon>
        <taxon>Bacillota</taxon>
        <taxon>Clostridia</taxon>
        <taxon>Eubacteriales</taxon>
        <taxon>Clostridiaceae</taxon>
        <taxon>Clostridium</taxon>
    </lineage>
</organism>
<proteinExistence type="predicted"/>
<evidence type="ECO:0000313" key="5">
    <source>
        <dbReference type="Proteomes" id="UP000006160"/>
    </source>
</evidence>
<protein>
    <submittedName>
        <fullName evidence="4">Flagellar hook-length control protein</fullName>
    </submittedName>
</protein>
<evidence type="ECO:0000256" key="2">
    <source>
        <dbReference type="SAM" id="MobiDB-lite"/>
    </source>
</evidence>
<gene>
    <name evidence="4" type="ORF">CLG_B1153</name>
</gene>
<feature type="coiled-coil region" evidence="1">
    <location>
        <begin position="226"/>
        <end position="253"/>
    </location>
</feature>
<evidence type="ECO:0000259" key="3">
    <source>
        <dbReference type="Pfam" id="PF02120"/>
    </source>
</evidence>
<dbReference type="Proteomes" id="UP000006160">
    <property type="component" value="Unassembled WGS sequence"/>
</dbReference>
<dbReference type="RefSeq" id="WP_003377045.1">
    <property type="nucleotide sequence ID" value="NZ_ACSJ01000007.1"/>
</dbReference>
<dbReference type="CDD" id="cd17470">
    <property type="entry name" value="T3SS_Flik_C"/>
    <property type="match status" value="1"/>
</dbReference>
<keyword evidence="1" id="KW-0175">Coiled coil</keyword>
<keyword evidence="4" id="KW-0969">Cilium</keyword>
<dbReference type="EMBL" id="ACSJ01000007">
    <property type="protein sequence ID" value="EES91856.1"/>
    <property type="molecule type" value="Genomic_DNA"/>
</dbReference>
<name>A0A9P2LLZ3_CLOBO</name>
<sequence>MNINNLKNIIGTKQSINSDLKSIDLKSYKKDVLNNNFKSLLNKVSKVKDDKSNEISESNTELSDNPKVEKKKNTSLDNILILLLQHLSGEKVDFKNTLEEFKEEGVSDDLTQNLLSSEQTISEKVNSLIKMLSQKDTDKDNGLKNILDKLNLLNNEELDENSIKMISKSLEEVNNIGKQDISKNEILQEQIIRTLKSKLFNDDSNNKNVKSTTEKIKNSLETDLNSKSLVENNNETKNEFNDENNEEDFLKNLLSRDKSKADTKINRLTTFMNDFNKVNNTVSKDIENEVPVNINKNNLVNDFIKSVKYMEQNNVKEMTVKVMPRELGEIVIRLTVENGLMKANITANNKEAYNLLNSKAQELNNSLGNGEIKIQNFTIDIYNGDTTFFSRENSKEHRNNSNNNTKGKHEGIQALEDIKDNEELLAKELDSNVSAFV</sequence>
<accession>A0A9P2LLZ3</accession>
<evidence type="ECO:0000256" key="1">
    <source>
        <dbReference type="SAM" id="Coils"/>
    </source>
</evidence>
<comment type="caution">
    <text evidence="4">The sequence shown here is derived from an EMBL/GenBank/DDBJ whole genome shotgun (WGS) entry which is preliminary data.</text>
</comment>
<keyword evidence="4" id="KW-0966">Cell projection</keyword>
<dbReference type="Pfam" id="PF02120">
    <property type="entry name" value="Flg_hook"/>
    <property type="match status" value="1"/>
</dbReference>
<feature type="region of interest" description="Disordered" evidence="2">
    <location>
        <begin position="48"/>
        <end position="69"/>
    </location>
</feature>
<keyword evidence="4" id="KW-0282">Flagellum</keyword>
<dbReference type="InterPro" id="IPR038610">
    <property type="entry name" value="FliK-like_C_sf"/>
</dbReference>
<reference evidence="4 5" key="1">
    <citation type="submission" date="2009-10" db="EMBL/GenBank/DDBJ databases">
        <authorList>
            <person name="Shrivastava S."/>
            <person name="Brinkac L.B."/>
            <person name="Brown J.L."/>
            <person name="Bruce D.B."/>
            <person name="Detter C."/>
            <person name="Green L.D."/>
            <person name="Munk C.A."/>
            <person name="Rogers Y.C."/>
            <person name="Tapia R."/>
            <person name="Saunders E.S."/>
            <person name="Sims D.R."/>
            <person name="Smith L.A."/>
            <person name="Smith T.J."/>
            <person name="Sutton G."/>
            <person name="Brettin T."/>
        </authorList>
    </citation>
    <scope>NUCLEOTIDE SEQUENCE [LARGE SCALE GENOMIC DNA]</scope>
    <source>
        <strain evidence="5">D str. 1873</strain>
    </source>
</reference>
<dbReference type="InterPro" id="IPR021136">
    <property type="entry name" value="Flagellar_hook_control-like_C"/>
</dbReference>
<dbReference type="Gene3D" id="3.30.750.140">
    <property type="match status" value="1"/>
</dbReference>
<dbReference type="AlphaFoldDB" id="A0A9P2LLZ3"/>
<feature type="domain" description="Flagellar hook-length control protein-like C-terminal" evidence="3">
    <location>
        <begin position="305"/>
        <end position="386"/>
    </location>
</feature>